<comment type="caution">
    <text evidence="4">The sequence shown here is derived from an EMBL/GenBank/DDBJ whole genome shotgun (WGS) entry which is preliminary data.</text>
</comment>
<dbReference type="GO" id="GO:0046872">
    <property type="term" value="F:metal ion binding"/>
    <property type="evidence" value="ECO:0007669"/>
    <property type="project" value="UniProtKB-KW"/>
</dbReference>
<dbReference type="NCBIfam" id="TIGR00040">
    <property type="entry name" value="yfcE"/>
    <property type="match status" value="1"/>
</dbReference>
<keyword evidence="5" id="KW-1185">Reference proteome</keyword>
<dbReference type="InterPro" id="IPR041802">
    <property type="entry name" value="MPP_YfcE"/>
</dbReference>
<dbReference type="RefSeq" id="WP_068163692.1">
    <property type="nucleotide sequence ID" value="NZ_JXJX01000010.1"/>
</dbReference>
<organism evidence="4 5">
    <name type="scientific">Pseudolactococcus plantarum</name>
    <dbReference type="NCBI Taxonomy" id="1365"/>
    <lineage>
        <taxon>Bacteria</taxon>
        <taxon>Bacillati</taxon>
        <taxon>Bacillota</taxon>
        <taxon>Bacilli</taxon>
        <taxon>Lactobacillales</taxon>
        <taxon>Streptococcaceae</taxon>
        <taxon>Pseudolactococcus</taxon>
    </lineage>
</organism>
<keyword evidence="2" id="KW-0479">Metal-binding</keyword>
<gene>
    <name evidence="4" type="ORF">RU87_GL000254</name>
</gene>
<name>A0A2A5RY29_9LACT</name>
<evidence type="ECO:0000313" key="4">
    <source>
        <dbReference type="EMBL" id="PCS06058.1"/>
    </source>
</evidence>
<evidence type="ECO:0000313" key="5">
    <source>
        <dbReference type="Proteomes" id="UP000242246"/>
    </source>
</evidence>
<dbReference type="InterPro" id="IPR024654">
    <property type="entry name" value="Calcineurin-like_PHP_lpxH"/>
</dbReference>
<reference evidence="4 5" key="1">
    <citation type="submission" date="2014-12" db="EMBL/GenBank/DDBJ databases">
        <title>Draft genome sequences of 10 type strains of Lactococcus.</title>
        <authorList>
            <person name="Sun Z."/>
            <person name="Zhong Z."/>
            <person name="Liu W."/>
            <person name="Zhang W."/>
            <person name="Zhang H."/>
        </authorList>
    </citation>
    <scope>NUCLEOTIDE SEQUENCE [LARGE SCALE GENOMIC DNA]</scope>
    <source>
        <strain evidence="4 5">DSM 20686</strain>
    </source>
</reference>
<accession>A0A2A5RY29</accession>
<evidence type="ECO:0000256" key="1">
    <source>
        <dbReference type="ARBA" id="ARBA00008950"/>
    </source>
</evidence>
<proteinExistence type="inferred from homology"/>
<comment type="cofactor">
    <cofactor evidence="2">
        <name>a divalent metal cation</name>
        <dbReference type="ChEBI" id="CHEBI:60240"/>
    </cofactor>
</comment>
<evidence type="ECO:0000256" key="2">
    <source>
        <dbReference type="RuleBase" id="RU362039"/>
    </source>
</evidence>
<feature type="domain" description="Calcineurin-like phosphoesterase" evidence="3">
    <location>
        <begin position="2"/>
        <end position="143"/>
    </location>
</feature>
<dbReference type="CDD" id="cd00841">
    <property type="entry name" value="MPP_YfcE"/>
    <property type="match status" value="1"/>
</dbReference>
<dbReference type="InterPro" id="IPR000979">
    <property type="entry name" value="Phosphodiesterase_MJ0936/Vps29"/>
</dbReference>
<dbReference type="EC" id="3.1.4.-" evidence="2"/>
<evidence type="ECO:0000259" key="3">
    <source>
        <dbReference type="Pfam" id="PF12850"/>
    </source>
</evidence>
<dbReference type="Gene3D" id="3.60.21.10">
    <property type="match status" value="1"/>
</dbReference>
<sequence length="172" mass="18849">MIIIMSDSHGESEAIDNIKTKYQHDASLIIHCGDSEFPATDPIWQGVSVVRGNCDFDNGFPESTVLTADGISIFATHGHLYNVGFTLSHLAQTATENHCPVATFGHLHTPIVRVEEGVLCINPGSVAQPRGQYQTKMYAKLEVTPDTYVITYLDLAHQPIDGLAFEVPRVNK</sequence>
<dbReference type="AlphaFoldDB" id="A0A2A5RY29"/>
<dbReference type="InterPro" id="IPR029052">
    <property type="entry name" value="Metallo-depent_PP-like"/>
</dbReference>
<dbReference type="Proteomes" id="UP000242246">
    <property type="component" value="Unassembled WGS sequence"/>
</dbReference>
<protein>
    <recommendedName>
        <fullName evidence="2">Phosphoesterase</fullName>
        <ecNumber evidence="2">3.1.4.-</ecNumber>
    </recommendedName>
</protein>
<dbReference type="EMBL" id="JXJX01000010">
    <property type="protein sequence ID" value="PCS06058.1"/>
    <property type="molecule type" value="Genomic_DNA"/>
</dbReference>
<dbReference type="PANTHER" id="PTHR11124">
    <property type="entry name" value="VACUOLAR SORTING PROTEIN VPS29"/>
    <property type="match status" value="1"/>
</dbReference>
<dbReference type="OrthoDB" id="9800565at2"/>
<dbReference type="STRING" id="1348632.GCA_001591745_01430"/>
<dbReference type="Pfam" id="PF12850">
    <property type="entry name" value="Metallophos_2"/>
    <property type="match status" value="1"/>
</dbReference>
<dbReference type="SUPFAM" id="SSF56300">
    <property type="entry name" value="Metallo-dependent phosphatases"/>
    <property type="match status" value="1"/>
</dbReference>
<comment type="similarity">
    <text evidence="1 2">Belongs to the metallophosphoesterase superfamily. YfcE family.</text>
</comment>
<dbReference type="GO" id="GO:0016787">
    <property type="term" value="F:hydrolase activity"/>
    <property type="evidence" value="ECO:0007669"/>
    <property type="project" value="UniProtKB-UniRule"/>
</dbReference>